<comment type="caution">
    <text evidence="1">The sequence shown here is derived from an EMBL/GenBank/DDBJ whole genome shotgun (WGS) entry which is preliminary data.</text>
</comment>
<gene>
    <name evidence="1" type="ORF">K8V35_09620</name>
</gene>
<dbReference type="EMBL" id="DYYI01000108">
    <property type="protein sequence ID" value="HJE20599.1"/>
    <property type="molecule type" value="Genomic_DNA"/>
</dbReference>
<accession>A0A921DYN7</accession>
<sequence length="89" mass="10538">MNVLELLQEMEFGIKIHSKFDGGDVAVRTLTMQREVILYLIENKKITASDDEKAYYNFVRQYTPKDLYKVAEHYRRSKGNAPLNYQAYR</sequence>
<evidence type="ECO:0000313" key="2">
    <source>
        <dbReference type="Proteomes" id="UP000763505"/>
    </source>
</evidence>
<dbReference type="Proteomes" id="UP000763505">
    <property type="component" value="Unassembled WGS sequence"/>
</dbReference>
<dbReference type="AlphaFoldDB" id="A0A921DYN7"/>
<name>A0A921DYN7_9STAP</name>
<proteinExistence type="predicted"/>
<reference evidence="1" key="2">
    <citation type="submission" date="2021-09" db="EMBL/GenBank/DDBJ databases">
        <authorList>
            <person name="Gilroy R."/>
        </authorList>
    </citation>
    <scope>NUCLEOTIDE SEQUENCE</scope>
    <source>
        <strain evidence="1">6019</strain>
    </source>
</reference>
<protein>
    <submittedName>
        <fullName evidence="1">Uncharacterized protein</fullName>
    </submittedName>
</protein>
<organism evidence="1 2">
    <name type="scientific">Aliicoccus persicus</name>
    <dbReference type="NCBI Taxonomy" id="930138"/>
    <lineage>
        <taxon>Bacteria</taxon>
        <taxon>Bacillati</taxon>
        <taxon>Bacillota</taxon>
        <taxon>Bacilli</taxon>
        <taxon>Bacillales</taxon>
        <taxon>Staphylococcaceae</taxon>
        <taxon>Aliicoccus</taxon>
    </lineage>
</organism>
<evidence type="ECO:0000313" key="1">
    <source>
        <dbReference type="EMBL" id="HJE20599.1"/>
    </source>
</evidence>
<reference evidence="1" key="1">
    <citation type="journal article" date="2021" name="PeerJ">
        <title>Extensive microbial diversity within the chicken gut microbiome revealed by metagenomics and culture.</title>
        <authorList>
            <person name="Gilroy R."/>
            <person name="Ravi A."/>
            <person name="Getino M."/>
            <person name="Pursley I."/>
            <person name="Horton D.L."/>
            <person name="Alikhan N.F."/>
            <person name="Baker D."/>
            <person name="Gharbi K."/>
            <person name="Hall N."/>
            <person name="Watson M."/>
            <person name="Adriaenssens E.M."/>
            <person name="Foster-Nyarko E."/>
            <person name="Jarju S."/>
            <person name="Secka A."/>
            <person name="Antonio M."/>
            <person name="Oren A."/>
            <person name="Chaudhuri R.R."/>
            <person name="La Ragione R."/>
            <person name="Hildebrand F."/>
            <person name="Pallen M.J."/>
        </authorList>
    </citation>
    <scope>NUCLEOTIDE SEQUENCE</scope>
    <source>
        <strain evidence="1">6019</strain>
    </source>
</reference>